<feature type="region of interest" description="Disordered" evidence="1">
    <location>
        <begin position="26"/>
        <end position="151"/>
    </location>
</feature>
<reference evidence="2 3" key="1">
    <citation type="submission" date="2019-05" db="EMBL/GenBank/DDBJ databases">
        <title>Streptomyces sp. NEAU-C151, a novel actinomycete isolated from soil.</title>
        <authorList>
            <person name="Han L."/>
            <person name="Jiang H."/>
        </authorList>
    </citation>
    <scope>NUCLEOTIDE SEQUENCE [LARGE SCALE GENOMIC DNA]</scope>
    <source>
        <strain evidence="2 3">NEAU-C151</strain>
    </source>
</reference>
<organism evidence="2 3">
    <name type="scientific">Streptomyces montanus</name>
    <dbReference type="NCBI Taxonomy" id="2580423"/>
    <lineage>
        <taxon>Bacteria</taxon>
        <taxon>Bacillati</taxon>
        <taxon>Actinomycetota</taxon>
        <taxon>Actinomycetes</taxon>
        <taxon>Kitasatosporales</taxon>
        <taxon>Streptomycetaceae</taxon>
        <taxon>Streptomyces</taxon>
    </lineage>
</organism>
<sequence length="151" mass="15835">MHRTTTTATLLVTVAVSAVSGCVTIQRPPSPGVPAPPSPPSQARPDGSVEPQIVQAPAREALELIGPPRRPSPPVTPPRPATSPPPTTPQRRTPTAPPQSQKPQRPGPRTIPGPPPHTGPTSTDVCALGRKYGGWRPDSPEALICEDAQFR</sequence>
<feature type="compositionally biased region" description="Pro residues" evidence="1">
    <location>
        <begin position="68"/>
        <end position="88"/>
    </location>
</feature>
<protein>
    <recommendedName>
        <fullName evidence="4">Lipoprotein</fullName>
    </recommendedName>
</protein>
<dbReference type="InterPro" id="IPR003882">
    <property type="entry name" value="Pistil_extensin"/>
</dbReference>
<evidence type="ECO:0000313" key="3">
    <source>
        <dbReference type="Proteomes" id="UP000305906"/>
    </source>
</evidence>
<dbReference type="PRINTS" id="PR01218">
    <property type="entry name" value="PSTLEXTENSIN"/>
</dbReference>
<accession>A0A5R9FPL4</accession>
<evidence type="ECO:0000256" key="1">
    <source>
        <dbReference type="SAM" id="MobiDB-lite"/>
    </source>
</evidence>
<proteinExistence type="predicted"/>
<comment type="caution">
    <text evidence="2">The sequence shown here is derived from an EMBL/GenBank/DDBJ whole genome shotgun (WGS) entry which is preliminary data.</text>
</comment>
<evidence type="ECO:0008006" key="4">
    <source>
        <dbReference type="Google" id="ProtNLM"/>
    </source>
</evidence>
<dbReference type="EMBL" id="VBZC01000024">
    <property type="protein sequence ID" value="TLS44056.1"/>
    <property type="molecule type" value="Genomic_DNA"/>
</dbReference>
<feature type="compositionally biased region" description="Pro residues" evidence="1">
    <location>
        <begin position="105"/>
        <end position="118"/>
    </location>
</feature>
<keyword evidence="3" id="KW-1185">Reference proteome</keyword>
<evidence type="ECO:0000313" key="2">
    <source>
        <dbReference type="EMBL" id="TLS44056.1"/>
    </source>
</evidence>
<dbReference type="PROSITE" id="PS51257">
    <property type="entry name" value="PROKAR_LIPOPROTEIN"/>
    <property type="match status" value="1"/>
</dbReference>
<feature type="compositionally biased region" description="Pro residues" evidence="1">
    <location>
        <begin position="28"/>
        <end position="42"/>
    </location>
</feature>
<feature type="compositionally biased region" description="Low complexity" evidence="1">
    <location>
        <begin position="89"/>
        <end position="104"/>
    </location>
</feature>
<dbReference type="Proteomes" id="UP000305906">
    <property type="component" value="Unassembled WGS sequence"/>
</dbReference>
<gene>
    <name evidence="2" type="ORF">FE633_22480</name>
</gene>
<dbReference type="AlphaFoldDB" id="A0A5R9FPL4"/>
<name>A0A5R9FPL4_9ACTN</name>